<evidence type="ECO:0000313" key="2">
    <source>
        <dbReference type="EMBL" id="KAK5697965.1"/>
    </source>
</evidence>
<organism evidence="2 3">
    <name type="scientific">Elasticomyces elasticus</name>
    <dbReference type="NCBI Taxonomy" id="574655"/>
    <lineage>
        <taxon>Eukaryota</taxon>
        <taxon>Fungi</taxon>
        <taxon>Dikarya</taxon>
        <taxon>Ascomycota</taxon>
        <taxon>Pezizomycotina</taxon>
        <taxon>Dothideomycetes</taxon>
        <taxon>Dothideomycetidae</taxon>
        <taxon>Mycosphaerellales</taxon>
        <taxon>Teratosphaeriaceae</taxon>
        <taxon>Elasticomyces</taxon>
    </lineage>
</organism>
<accession>A0AAN7W8Y7</accession>
<reference evidence="2" key="1">
    <citation type="submission" date="2023-08" db="EMBL/GenBank/DDBJ databases">
        <title>Black Yeasts Isolated from many extreme environments.</title>
        <authorList>
            <person name="Coleine C."/>
            <person name="Stajich J.E."/>
            <person name="Selbmann L."/>
        </authorList>
    </citation>
    <scope>NUCLEOTIDE SEQUENCE</scope>
    <source>
        <strain evidence="2">CCFEE 5810</strain>
    </source>
</reference>
<dbReference type="Proteomes" id="UP001310594">
    <property type="component" value="Unassembled WGS sequence"/>
</dbReference>
<gene>
    <name evidence="2" type="ORF">LTR97_006925</name>
</gene>
<protein>
    <submittedName>
        <fullName evidence="2">Uncharacterized protein</fullName>
    </submittedName>
</protein>
<proteinExistence type="predicted"/>
<dbReference type="PANTHER" id="PTHR42085">
    <property type="entry name" value="F-BOX DOMAIN-CONTAINING PROTEIN"/>
    <property type="match status" value="1"/>
</dbReference>
<dbReference type="PANTHER" id="PTHR42085:SF1">
    <property type="entry name" value="F-BOX DOMAIN-CONTAINING PROTEIN"/>
    <property type="match status" value="1"/>
</dbReference>
<feature type="compositionally biased region" description="Polar residues" evidence="1">
    <location>
        <begin position="1"/>
        <end position="19"/>
    </location>
</feature>
<name>A0AAN7W8Y7_9PEZI</name>
<dbReference type="EMBL" id="JAVRQU010000010">
    <property type="protein sequence ID" value="KAK5697965.1"/>
    <property type="molecule type" value="Genomic_DNA"/>
</dbReference>
<dbReference type="InterPro" id="IPR038883">
    <property type="entry name" value="AN11006-like"/>
</dbReference>
<dbReference type="AlphaFoldDB" id="A0AAN7W8Y7"/>
<sequence>MASTTSHSTADTQPTSSNTRPHLLLLPRELREMIYDLCNITTTAFIEQPQELCRDVPERTEDFHVGEPNECIRNYLALSGTCRQIYQESRVYFYGNNTFLAWVIGPQSPPLDKMDSALQHMKHVVLVRYDEKCPGPDSDDKLLPSCALDLRFRGVELLADVIVQPPDDIGFFLERWWFKAVFPRGFKGDVVTAELQADVEGRIEGTIERLRTGLQKEGCVTRGMMRELMVGVDEAW</sequence>
<evidence type="ECO:0000313" key="3">
    <source>
        <dbReference type="Proteomes" id="UP001310594"/>
    </source>
</evidence>
<evidence type="ECO:0000256" key="1">
    <source>
        <dbReference type="SAM" id="MobiDB-lite"/>
    </source>
</evidence>
<feature type="region of interest" description="Disordered" evidence="1">
    <location>
        <begin position="1"/>
        <end position="22"/>
    </location>
</feature>
<comment type="caution">
    <text evidence="2">The sequence shown here is derived from an EMBL/GenBank/DDBJ whole genome shotgun (WGS) entry which is preliminary data.</text>
</comment>